<keyword evidence="9" id="KW-1185">Reference proteome</keyword>
<name>A0ABX0XB23_9BACT</name>
<evidence type="ECO:0000256" key="2">
    <source>
        <dbReference type="ARBA" id="ARBA00022692"/>
    </source>
</evidence>
<dbReference type="Proteomes" id="UP000770785">
    <property type="component" value="Unassembled WGS sequence"/>
</dbReference>
<dbReference type="Gene3D" id="2.30.30.60">
    <property type="match status" value="1"/>
</dbReference>
<dbReference type="InterPro" id="IPR010920">
    <property type="entry name" value="LSM_dom_sf"/>
</dbReference>
<feature type="transmembrane region" description="Helical" evidence="6">
    <location>
        <begin position="99"/>
        <end position="117"/>
    </location>
</feature>
<keyword evidence="2 6" id="KW-0812">Transmembrane</keyword>
<sequence>MNELLPFLQDFPLIVRMAILCGFALLIATAFVLVFRPIVGAAGRRTNSYALQEVAKRTRSSVFWIVASGLTLSFWDGLAPASGATDATVLPAFVRGFQILVRTFLYVFIAVFILKLVNIGADTLRHVYAIDDQNDLRERKILTQLQYIQRIVGIVIFIIFAALILMQFSAMRNLGTALLTSAGVGSIIIGLAAQKSIANLLAGFQIAFTQPIRLDDALIVNGEYGWVEEITLTYVTMRLWDERRQIIPLQKFIDDTFQNWTRSSTQLIGTVLLYVDYTFPVPALREELLRFLPTQPLWDERVHSVAVTDNTDRAMTIRVLVSAKDASDTFALRCATREHCIGWIQENYRNCLPQNRVAPPLTSGKPSADVEKVGGFTDEELD</sequence>
<dbReference type="EMBL" id="JAATJH010000002">
    <property type="protein sequence ID" value="NJC26166.1"/>
    <property type="molecule type" value="Genomic_DNA"/>
</dbReference>
<comment type="caution">
    <text evidence="8">The sequence shown here is derived from an EMBL/GenBank/DDBJ whole genome shotgun (WGS) entry which is preliminary data.</text>
</comment>
<dbReference type="InterPro" id="IPR006685">
    <property type="entry name" value="MscS_channel_2nd"/>
</dbReference>
<gene>
    <name evidence="8" type="ORF">GGR27_001665</name>
</gene>
<proteinExistence type="predicted"/>
<dbReference type="Gene3D" id="1.10.287.1260">
    <property type="match status" value="1"/>
</dbReference>
<dbReference type="PANTHER" id="PTHR30566">
    <property type="entry name" value="YNAI-RELATED MECHANOSENSITIVE ION CHANNEL"/>
    <property type="match status" value="1"/>
</dbReference>
<dbReference type="RefSeq" id="WP_168036922.1">
    <property type="nucleotide sequence ID" value="NZ_JAATJH010000002.1"/>
</dbReference>
<feature type="transmembrane region" description="Helical" evidence="6">
    <location>
        <begin position="147"/>
        <end position="168"/>
    </location>
</feature>
<keyword evidence="4 6" id="KW-0472">Membrane</keyword>
<keyword evidence="3 6" id="KW-1133">Transmembrane helix</keyword>
<feature type="region of interest" description="Disordered" evidence="5">
    <location>
        <begin position="359"/>
        <end position="382"/>
    </location>
</feature>
<feature type="transmembrane region" description="Helical" evidence="6">
    <location>
        <begin position="60"/>
        <end position="79"/>
    </location>
</feature>
<evidence type="ECO:0000259" key="7">
    <source>
        <dbReference type="Pfam" id="PF00924"/>
    </source>
</evidence>
<evidence type="ECO:0000313" key="9">
    <source>
        <dbReference type="Proteomes" id="UP000770785"/>
    </source>
</evidence>
<evidence type="ECO:0000256" key="6">
    <source>
        <dbReference type="SAM" id="Phobius"/>
    </source>
</evidence>
<feature type="domain" description="Mechanosensitive ion channel MscS" evidence="7">
    <location>
        <begin position="196"/>
        <end position="262"/>
    </location>
</feature>
<evidence type="ECO:0000256" key="5">
    <source>
        <dbReference type="SAM" id="MobiDB-lite"/>
    </source>
</evidence>
<dbReference type="Pfam" id="PF00924">
    <property type="entry name" value="MS_channel_2nd"/>
    <property type="match status" value="1"/>
</dbReference>
<organism evidence="8 9">
    <name type="scientific">Neolewinella antarctica</name>
    <dbReference type="NCBI Taxonomy" id="442734"/>
    <lineage>
        <taxon>Bacteria</taxon>
        <taxon>Pseudomonadati</taxon>
        <taxon>Bacteroidota</taxon>
        <taxon>Saprospiria</taxon>
        <taxon>Saprospirales</taxon>
        <taxon>Lewinellaceae</taxon>
        <taxon>Neolewinella</taxon>
    </lineage>
</organism>
<evidence type="ECO:0000256" key="4">
    <source>
        <dbReference type="ARBA" id="ARBA00023136"/>
    </source>
</evidence>
<accession>A0ABX0XB23</accession>
<dbReference type="SUPFAM" id="SSF50182">
    <property type="entry name" value="Sm-like ribonucleoproteins"/>
    <property type="match status" value="1"/>
</dbReference>
<dbReference type="InterPro" id="IPR023408">
    <property type="entry name" value="MscS_beta-dom_sf"/>
</dbReference>
<dbReference type="PANTHER" id="PTHR30566:SF25">
    <property type="entry name" value="INNER MEMBRANE PROTEIN"/>
    <property type="match status" value="1"/>
</dbReference>
<evidence type="ECO:0000313" key="8">
    <source>
        <dbReference type="EMBL" id="NJC26166.1"/>
    </source>
</evidence>
<evidence type="ECO:0000256" key="3">
    <source>
        <dbReference type="ARBA" id="ARBA00022989"/>
    </source>
</evidence>
<reference evidence="8 9" key="1">
    <citation type="submission" date="2020-03" db="EMBL/GenBank/DDBJ databases">
        <title>Genomic Encyclopedia of Type Strains, Phase IV (KMG-IV): sequencing the most valuable type-strain genomes for metagenomic binning, comparative biology and taxonomic classification.</title>
        <authorList>
            <person name="Goeker M."/>
        </authorList>
    </citation>
    <scope>NUCLEOTIDE SEQUENCE [LARGE SCALE GENOMIC DNA]</scope>
    <source>
        <strain evidence="8 9">DSM 105096</strain>
    </source>
</reference>
<protein>
    <submittedName>
        <fullName evidence="8">Small-conductance mechanosensitive channel</fullName>
    </submittedName>
</protein>
<feature type="transmembrane region" description="Helical" evidence="6">
    <location>
        <begin position="13"/>
        <end position="39"/>
    </location>
</feature>
<comment type="subcellular location">
    <subcellularLocation>
        <location evidence="1">Membrane</location>
    </subcellularLocation>
</comment>
<evidence type="ECO:0000256" key="1">
    <source>
        <dbReference type="ARBA" id="ARBA00004370"/>
    </source>
</evidence>